<dbReference type="EMBL" id="CAJNOR010000678">
    <property type="protein sequence ID" value="CAF0979434.1"/>
    <property type="molecule type" value="Genomic_DNA"/>
</dbReference>
<keyword evidence="3" id="KW-1185">Reference proteome</keyword>
<dbReference type="Proteomes" id="UP000663828">
    <property type="component" value="Unassembled WGS sequence"/>
</dbReference>
<dbReference type="GO" id="GO:0006392">
    <property type="term" value="P:transcription elongation by mitochondrial RNA polymerase"/>
    <property type="evidence" value="ECO:0007669"/>
    <property type="project" value="InterPro"/>
</dbReference>
<proteinExistence type="predicted"/>
<evidence type="ECO:0000313" key="3">
    <source>
        <dbReference type="Proteomes" id="UP000663828"/>
    </source>
</evidence>
<reference evidence="1" key="1">
    <citation type="submission" date="2021-02" db="EMBL/GenBank/DDBJ databases">
        <authorList>
            <person name="Nowell W R."/>
        </authorList>
    </citation>
    <scope>NUCLEOTIDE SEQUENCE</scope>
</reference>
<gene>
    <name evidence="2" type="ORF">EDS130_LOCUS20691</name>
    <name evidence="1" type="ORF">XAT740_LOCUS12102</name>
</gene>
<dbReference type="GO" id="GO:0030337">
    <property type="term" value="F:DNA polymerase processivity factor activity"/>
    <property type="evidence" value="ECO:0007669"/>
    <property type="project" value="TreeGrafter"/>
</dbReference>
<name>A0A814F8D5_ADIRI</name>
<organism evidence="1 3">
    <name type="scientific">Adineta ricciae</name>
    <name type="common">Rotifer</name>
    <dbReference type="NCBI Taxonomy" id="249248"/>
    <lineage>
        <taxon>Eukaryota</taxon>
        <taxon>Metazoa</taxon>
        <taxon>Spiralia</taxon>
        <taxon>Gnathifera</taxon>
        <taxon>Rotifera</taxon>
        <taxon>Eurotatoria</taxon>
        <taxon>Bdelloidea</taxon>
        <taxon>Adinetida</taxon>
        <taxon>Adinetidae</taxon>
        <taxon>Adineta</taxon>
    </lineage>
</organism>
<protein>
    <submittedName>
        <fullName evidence="1">Uncharacterized protein</fullName>
    </submittedName>
</protein>
<dbReference type="EMBL" id="CAJNOJ010000102">
    <property type="protein sequence ID" value="CAF1114159.1"/>
    <property type="molecule type" value="Genomic_DNA"/>
</dbReference>
<dbReference type="OrthoDB" id="5949570at2759"/>
<dbReference type="AlphaFoldDB" id="A0A814F8D5"/>
<evidence type="ECO:0000313" key="2">
    <source>
        <dbReference type="EMBL" id="CAF1114159.1"/>
    </source>
</evidence>
<dbReference type="PANTHER" id="PTHR21053">
    <property type="entry name" value="TRANSCRIPTION ELONGATION FACTOR, MITOCHONDRIAL"/>
    <property type="match status" value="1"/>
</dbReference>
<evidence type="ECO:0000313" key="1">
    <source>
        <dbReference type="EMBL" id="CAF0979434.1"/>
    </source>
</evidence>
<sequence>MHDDALKTNDETTEKRKTMKAGQLIWMETFIRFTLRGEGRTVAVGKVLKIIEFCPLFLMLFSRLLVPRIKLNVACRPKSIERNLVDELNQIKSKDLAKILNEQQAKDFLQLRRSLGGKFQSLQQFQKESKIQIDFDKFFGYLCSLKDRSENQQHRIHVEPRLTTQLTADIESVCSVDFTSSYINWAIVSTGRQDNNRFAVKQLSSIEVDLYGKYNFIKTFNKLSESLSKVPLNDANVILVEQATYRYSNMKIATYVSQLQQIRAVLNTILHSQMLSKQPVYHISGRDVAAHFGLFIGNEQSSAEFFLTNLIFNNTDEKQKLLLDVDHQLKTSYHGSTKGQKEPMAQCLLRAVAFLQCVNEKKSLSLHKN</sequence>
<dbReference type="InterPro" id="IPR039150">
    <property type="entry name" value="TEFM"/>
</dbReference>
<dbReference type="Proteomes" id="UP000663852">
    <property type="component" value="Unassembled WGS sequence"/>
</dbReference>
<comment type="caution">
    <text evidence="1">The sequence shown here is derived from an EMBL/GenBank/DDBJ whole genome shotgun (WGS) entry which is preliminary data.</text>
</comment>
<dbReference type="PANTHER" id="PTHR21053:SF2">
    <property type="entry name" value="TRANSCRIPTION ELONGATION FACTOR, MITOCHONDRIAL"/>
    <property type="match status" value="1"/>
</dbReference>
<dbReference type="GO" id="GO:0042645">
    <property type="term" value="C:mitochondrial nucleoid"/>
    <property type="evidence" value="ECO:0007669"/>
    <property type="project" value="TreeGrafter"/>
</dbReference>
<accession>A0A814F8D5</accession>